<keyword evidence="1" id="KW-1133">Transmembrane helix</keyword>
<organism evidence="2 3">
    <name type="scientific">Cotesia glomerata</name>
    <name type="common">Lepidopteran parasitic wasp</name>
    <name type="synonym">Apanteles glomeratus</name>
    <dbReference type="NCBI Taxonomy" id="32391"/>
    <lineage>
        <taxon>Eukaryota</taxon>
        <taxon>Metazoa</taxon>
        <taxon>Ecdysozoa</taxon>
        <taxon>Arthropoda</taxon>
        <taxon>Hexapoda</taxon>
        <taxon>Insecta</taxon>
        <taxon>Pterygota</taxon>
        <taxon>Neoptera</taxon>
        <taxon>Endopterygota</taxon>
        <taxon>Hymenoptera</taxon>
        <taxon>Apocrita</taxon>
        <taxon>Ichneumonoidea</taxon>
        <taxon>Braconidae</taxon>
        <taxon>Microgastrinae</taxon>
        <taxon>Cotesia</taxon>
    </lineage>
</organism>
<keyword evidence="1" id="KW-0812">Transmembrane</keyword>
<proteinExistence type="predicted"/>
<keyword evidence="1" id="KW-0472">Membrane</keyword>
<dbReference type="EMBL" id="JAHXZJ010000001">
    <property type="protein sequence ID" value="KAH0568879.1"/>
    <property type="molecule type" value="Genomic_DNA"/>
</dbReference>
<dbReference type="AlphaFoldDB" id="A0AAV7IVJ0"/>
<comment type="caution">
    <text evidence="2">The sequence shown here is derived from an EMBL/GenBank/DDBJ whole genome shotgun (WGS) entry which is preliminary data.</text>
</comment>
<name>A0AAV7IVJ0_COTGL</name>
<evidence type="ECO:0000256" key="1">
    <source>
        <dbReference type="SAM" id="Phobius"/>
    </source>
</evidence>
<dbReference type="Proteomes" id="UP000826195">
    <property type="component" value="Unassembled WGS sequence"/>
</dbReference>
<protein>
    <submittedName>
        <fullName evidence="2">Uncharacterized protein</fullName>
    </submittedName>
</protein>
<feature type="transmembrane region" description="Helical" evidence="1">
    <location>
        <begin position="34"/>
        <end position="53"/>
    </location>
</feature>
<evidence type="ECO:0000313" key="3">
    <source>
        <dbReference type="Proteomes" id="UP000826195"/>
    </source>
</evidence>
<gene>
    <name evidence="2" type="ORF">KQX54_021575</name>
</gene>
<accession>A0AAV7IVJ0</accession>
<sequence length="301" mass="34941">MSTNSNSSRSSISPFFNPEQVCRRTKQQFFNCSFSMYFNKIGLIYSVVMLFFARRQLELNDGMDIHPLEPVRRYLNKDRLNGNLLIPISSSYNSLGLSASDNRNRRVVQSTAKIIRTFRRLLPSHYEIYCSAFSAFPDRYILFRRVYCTFCSLFAQLFRSLVCNLEKFPVLICLYTKHVSSNSRSSLNPGRFATDSWTGLPENLTFAECTVPKQSHRTGICVFVIDRTLSFQSERTPDQICCGDPLYVLWTLINKFLKPIVDIDKRHRVSESGFRIGEKTIKIKPVSSIEYYKYSTHRILN</sequence>
<reference evidence="2 3" key="1">
    <citation type="journal article" date="2021" name="J. Hered.">
        <title>A chromosome-level genome assembly of the parasitoid wasp, Cotesia glomerata (Hymenoptera: Braconidae).</title>
        <authorList>
            <person name="Pinto B.J."/>
            <person name="Weis J.J."/>
            <person name="Gamble T."/>
            <person name="Ode P.J."/>
            <person name="Paul R."/>
            <person name="Zaspel J.M."/>
        </authorList>
    </citation>
    <scope>NUCLEOTIDE SEQUENCE [LARGE SCALE GENOMIC DNA]</scope>
    <source>
        <strain evidence="2">CgM1</strain>
    </source>
</reference>
<keyword evidence="3" id="KW-1185">Reference proteome</keyword>
<evidence type="ECO:0000313" key="2">
    <source>
        <dbReference type="EMBL" id="KAH0568879.1"/>
    </source>
</evidence>